<dbReference type="GO" id="GO:0004177">
    <property type="term" value="F:aminopeptidase activity"/>
    <property type="evidence" value="ECO:0007669"/>
    <property type="project" value="UniProtKB-KW"/>
</dbReference>
<keyword evidence="2" id="KW-0031">Aminopeptidase</keyword>
<organism evidence="2 3">
    <name type="scientific">Herbaspirillum robiniae</name>
    <dbReference type="NCBI Taxonomy" id="2014887"/>
    <lineage>
        <taxon>Bacteria</taxon>
        <taxon>Pseudomonadati</taxon>
        <taxon>Pseudomonadota</taxon>
        <taxon>Betaproteobacteria</taxon>
        <taxon>Burkholderiales</taxon>
        <taxon>Oxalobacteraceae</taxon>
        <taxon>Herbaspirillum</taxon>
    </lineage>
</organism>
<keyword evidence="2" id="KW-0645">Protease</keyword>
<dbReference type="PIRSF" id="PIRSF029285">
    <property type="entry name" value="Aminopept"/>
    <property type="match status" value="1"/>
</dbReference>
<protein>
    <submittedName>
        <fullName evidence="2">Aminopeptidase</fullName>
    </submittedName>
</protein>
<sequence length="379" mass="42862">MNEPRFPARSSAWRPLLLGLACVAAAVAVGGCTSISYYAQAAHGQFSLLAQARPFDDWINDPDAKASLKTKLETVREIRRFAVAELGLPDNGSYKTYAQLDRPFVLWNVVAAPELSLKAHQWCFPVAGCVDYRGYYSQQTAQAYGDQLQQQGYDVQVVGVPAYSTLGWFNDPVISTFINYPDGELARLIFHELAHQTVYARDDTPFNEGFAVAVEEIGVDRWLAARHDDKMIEAYRRFDARKQEFLALLDKYRDKLADNYDSDASDADKRRRKQQIFDELRAEYAQVKAQRWNGYAGYDRWFAMPLSNAHLALVGAYHDMVPAFKELFARSSGFPDFYARVRQLAEMDKPARHAALGDALPDPAPAGRRKDRKAERTPL</sequence>
<evidence type="ECO:0000256" key="1">
    <source>
        <dbReference type="SAM" id="MobiDB-lite"/>
    </source>
</evidence>
<proteinExistence type="predicted"/>
<dbReference type="EMBL" id="JABFMT010000021">
    <property type="protein sequence ID" value="NUU03406.1"/>
    <property type="molecule type" value="Genomic_DNA"/>
</dbReference>
<accession>A0ABX2M579</accession>
<dbReference type="PROSITE" id="PS51257">
    <property type="entry name" value="PROKAR_LIPOPROTEIN"/>
    <property type="match status" value="1"/>
</dbReference>
<dbReference type="Pfam" id="PF10023">
    <property type="entry name" value="Aminopep"/>
    <property type="match status" value="1"/>
</dbReference>
<dbReference type="RefSeq" id="WP_079218279.1">
    <property type="nucleotide sequence ID" value="NZ_CP018845.1"/>
</dbReference>
<gene>
    <name evidence="2" type="ORF">HNO84_17495</name>
</gene>
<reference evidence="2 3" key="1">
    <citation type="journal article" date="2020" name="Front. Plant Sci.">
        <title>Isolation of Rhizosphere Bacteria That Improve Quality and Water Stress Tolerance in Greenhouse Ornamentals.</title>
        <authorList>
            <person name="Nordstedt N.P."/>
            <person name="Jones M.L."/>
        </authorList>
    </citation>
    <scope>NUCLEOTIDE SEQUENCE [LARGE SCALE GENOMIC DNA]</scope>
    <source>
        <strain evidence="2 3">C6C2</strain>
    </source>
</reference>
<dbReference type="InterPro" id="IPR014553">
    <property type="entry name" value="Aminopept"/>
</dbReference>
<feature type="region of interest" description="Disordered" evidence="1">
    <location>
        <begin position="352"/>
        <end position="379"/>
    </location>
</feature>
<keyword evidence="3" id="KW-1185">Reference proteome</keyword>
<evidence type="ECO:0000313" key="3">
    <source>
        <dbReference type="Proteomes" id="UP000536746"/>
    </source>
</evidence>
<evidence type="ECO:0000313" key="2">
    <source>
        <dbReference type="EMBL" id="NUU03406.1"/>
    </source>
</evidence>
<dbReference type="Proteomes" id="UP000536746">
    <property type="component" value="Unassembled WGS sequence"/>
</dbReference>
<name>A0ABX2M579_9BURK</name>
<comment type="caution">
    <text evidence="2">The sequence shown here is derived from an EMBL/GenBank/DDBJ whole genome shotgun (WGS) entry which is preliminary data.</text>
</comment>
<keyword evidence="2" id="KW-0378">Hydrolase</keyword>